<reference evidence="3" key="1">
    <citation type="journal article" date="2019" name="Int. J. Syst. Evol. Microbiol.">
        <title>The Global Catalogue of Microorganisms (GCM) 10K type strain sequencing project: providing services to taxonomists for standard genome sequencing and annotation.</title>
        <authorList>
            <consortium name="The Broad Institute Genomics Platform"/>
            <consortium name="The Broad Institute Genome Sequencing Center for Infectious Disease"/>
            <person name="Wu L."/>
            <person name="Ma J."/>
        </authorList>
    </citation>
    <scope>NUCLEOTIDE SEQUENCE [LARGE SCALE GENOMIC DNA]</scope>
    <source>
        <strain evidence="3">JCM 13004</strain>
    </source>
</reference>
<sequence length="114" mass="12001">MCAPQSDADLTGALEADIKAWIAVWNENPRPFTWTKPRHGVGLATEPASGAADVPDDGCGEGVDPWNGGRRQRAASPGHPPGCPGEAARSRRDSRAAWLVPTMEGLPCPTNVMS</sequence>
<protein>
    <recommendedName>
        <fullName evidence="4">Transposase</fullName>
    </recommendedName>
</protein>
<evidence type="ECO:0000256" key="1">
    <source>
        <dbReference type="SAM" id="MobiDB-lite"/>
    </source>
</evidence>
<evidence type="ECO:0000313" key="3">
    <source>
        <dbReference type="Proteomes" id="UP001500037"/>
    </source>
</evidence>
<keyword evidence="3" id="KW-1185">Reference proteome</keyword>
<comment type="caution">
    <text evidence="2">The sequence shown here is derived from an EMBL/GenBank/DDBJ whole genome shotgun (WGS) entry which is preliminary data.</text>
</comment>
<accession>A0ABP4H1F7</accession>
<name>A0ABP4H1F7_9ACTN</name>
<evidence type="ECO:0000313" key="2">
    <source>
        <dbReference type="EMBL" id="GAA1243339.1"/>
    </source>
</evidence>
<feature type="region of interest" description="Disordered" evidence="1">
    <location>
        <begin position="38"/>
        <end position="94"/>
    </location>
</feature>
<dbReference type="Proteomes" id="UP001500037">
    <property type="component" value="Unassembled WGS sequence"/>
</dbReference>
<evidence type="ECO:0008006" key="4">
    <source>
        <dbReference type="Google" id="ProtNLM"/>
    </source>
</evidence>
<proteinExistence type="predicted"/>
<organism evidence="2 3">
    <name type="scientific">Kitasatospora nipponensis</name>
    <dbReference type="NCBI Taxonomy" id="258049"/>
    <lineage>
        <taxon>Bacteria</taxon>
        <taxon>Bacillati</taxon>
        <taxon>Actinomycetota</taxon>
        <taxon>Actinomycetes</taxon>
        <taxon>Kitasatosporales</taxon>
        <taxon>Streptomycetaceae</taxon>
        <taxon>Kitasatospora</taxon>
    </lineage>
</organism>
<dbReference type="EMBL" id="BAAALF010000063">
    <property type="protein sequence ID" value="GAA1243339.1"/>
    <property type="molecule type" value="Genomic_DNA"/>
</dbReference>
<gene>
    <name evidence="2" type="ORF">GCM10009665_37750</name>
</gene>